<dbReference type="SUPFAM" id="SSF140959">
    <property type="entry name" value="Indolic compounds 2,3-dioxygenase-like"/>
    <property type="match status" value="1"/>
</dbReference>
<organism evidence="6 7">
    <name type="scientific">Friedmanniomyces endolithicus</name>
    <dbReference type="NCBI Taxonomy" id="329885"/>
    <lineage>
        <taxon>Eukaryota</taxon>
        <taxon>Fungi</taxon>
        <taxon>Dikarya</taxon>
        <taxon>Ascomycota</taxon>
        <taxon>Pezizomycotina</taxon>
        <taxon>Dothideomycetes</taxon>
        <taxon>Dothideomycetidae</taxon>
        <taxon>Mycosphaerellales</taxon>
        <taxon>Teratosphaeriaceae</taxon>
        <taxon>Friedmanniomyces</taxon>
    </lineage>
</organism>
<comment type="function">
    <text evidence="5">Produces N-formyl-kynurenine through the oxidation of tryptophan.</text>
</comment>
<keyword evidence="5" id="KW-0223">Dioxygenase</keyword>
<evidence type="ECO:0000313" key="7">
    <source>
        <dbReference type="Proteomes" id="UP000310066"/>
    </source>
</evidence>
<comment type="catalytic activity">
    <reaction evidence="5">
        <text>L-tryptophan + O2 = N-formyl-L-kynurenine</text>
        <dbReference type="Rhea" id="RHEA:24536"/>
        <dbReference type="ChEBI" id="CHEBI:15379"/>
        <dbReference type="ChEBI" id="CHEBI:57912"/>
        <dbReference type="ChEBI" id="CHEBI:58629"/>
    </reaction>
</comment>
<reference evidence="6 7" key="1">
    <citation type="submission" date="2017-03" db="EMBL/GenBank/DDBJ databases">
        <title>Genomes of endolithic fungi from Antarctica.</title>
        <authorList>
            <person name="Coleine C."/>
            <person name="Masonjones S."/>
            <person name="Stajich J.E."/>
        </authorList>
    </citation>
    <scope>NUCLEOTIDE SEQUENCE [LARGE SCALE GENOMIC DNA]</scope>
    <source>
        <strain evidence="6 7">CCFEE 5311</strain>
    </source>
</reference>
<keyword evidence="2 4" id="KW-0479">Metal-binding</keyword>
<gene>
    <name evidence="6" type="ORF">B0A54_00782</name>
</gene>
<dbReference type="STRING" id="329885.A0A4U0VJT0"/>
<evidence type="ECO:0000256" key="4">
    <source>
        <dbReference type="PIRSR" id="PIRSR600898-1"/>
    </source>
</evidence>
<evidence type="ECO:0000256" key="1">
    <source>
        <dbReference type="ARBA" id="ARBA00007119"/>
    </source>
</evidence>
<evidence type="ECO:0000313" key="6">
    <source>
        <dbReference type="EMBL" id="TKA48646.1"/>
    </source>
</evidence>
<dbReference type="PANTHER" id="PTHR28657">
    <property type="entry name" value="INDOLEAMINE 2,3-DIOXYGENASE"/>
    <property type="match status" value="1"/>
</dbReference>
<evidence type="ECO:0000256" key="3">
    <source>
        <dbReference type="ARBA" id="ARBA00023004"/>
    </source>
</evidence>
<dbReference type="InterPro" id="IPR037217">
    <property type="entry name" value="Trp/Indoleamine_2_3_dOase-like"/>
</dbReference>
<proteinExistence type="inferred from homology"/>
<keyword evidence="5" id="KW-0560">Oxidoreductase</keyword>
<evidence type="ECO:0000256" key="2">
    <source>
        <dbReference type="ARBA" id="ARBA00022723"/>
    </source>
</evidence>
<comment type="similarity">
    <text evidence="1 5">Belongs to the indoleamine 2,3-dioxygenase family.</text>
</comment>
<dbReference type="OrthoDB" id="10262710at2759"/>
<dbReference type="InterPro" id="IPR000898">
    <property type="entry name" value="Indolamine_dOase"/>
</dbReference>
<name>A0A4U0VJT0_9PEZI</name>
<dbReference type="PANTHER" id="PTHR28657:SF3">
    <property type="entry name" value="INDOLEAMINE 2,3-DIOXYGENASE"/>
    <property type="match status" value="1"/>
</dbReference>
<evidence type="ECO:0000256" key="5">
    <source>
        <dbReference type="RuleBase" id="RU369119"/>
    </source>
</evidence>
<dbReference type="Proteomes" id="UP000310066">
    <property type="component" value="Unassembled WGS sequence"/>
</dbReference>
<dbReference type="EMBL" id="NAJP01000003">
    <property type="protein sequence ID" value="TKA48646.1"/>
    <property type="molecule type" value="Genomic_DNA"/>
</dbReference>
<dbReference type="Pfam" id="PF01231">
    <property type="entry name" value="IDO"/>
    <property type="match status" value="1"/>
</dbReference>
<accession>A0A4U0VJT0</accession>
<dbReference type="Gene3D" id="1.20.58.480">
    <property type="match status" value="1"/>
</dbReference>
<keyword evidence="3 4" id="KW-0408">Iron</keyword>
<feature type="binding site" description="proximal binding residue" evidence="4">
    <location>
        <position position="404"/>
    </location>
    <ligand>
        <name>heme b</name>
        <dbReference type="ChEBI" id="CHEBI:60344"/>
    </ligand>
    <ligandPart>
        <name>Fe</name>
        <dbReference type="ChEBI" id="CHEBI:18248"/>
    </ligandPart>
</feature>
<dbReference type="FunFam" id="1.20.58.480:FF:000005">
    <property type="entry name" value="Indoleamine 2,3-dioxygenase family protein"/>
    <property type="match status" value="1"/>
</dbReference>
<dbReference type="EC" id="1.13.11.52" evidence="5"/>
<comment type="caution">
    <text evidence="6">The sequence shown here is derived from an EMBL/GenBank/DDBJ whole genome shotgun (WGS) entry which is preliminary data.</text>
</comment>
<dbReference type="GO" id="GO:0020037">
    <property type="term" value="F:heme binding"/>
    <property type="evidence" value="ECO:0007669"/>
    <property type="project" value="UniProtKB-UniRule"/>
</dbReference>
<dbReference type="GO" id="GO:0019441">
    <property type="term" value="P:L-tryptophan catabolic process to kynurenine"/>
    <property type="evidence" value="ECO:0007669"/>
    <property type="project" value="UniProtKB-UniRule"/>
</dbReference>
<dbReference type="GO" id="GO:0033754">
    <property type="term" value="F:indoleamine 2,3-dioxygenase activity"/>
    <property type="evidence" value="ECO:0007669"/>
    <property type="project" value="UniProtKB-EC"/>
</dbReference>
<keyword evidence="4 5" id="KW-0349">Heme</keyword>
<dbReference type="GO" id="GO:0046872">
    <property type="term" value="F:metal ion binding"/>
    <property type="evidence" value="ECO:0007669"/>
    <property type="project" value="UniProtKB-UniRule"/>
</dbReference>
<dbReference type="AlphaFoldDB" id="A0A4U0VJT0"/>
<sequence length="488" mass="54163">MSPYLSAEPLAPAVSTYLANVAPYLESDPGVLPDSLDPFTITATTGFMPLHPPLVQLPAAFDPVVSLVEDMPVQKLDGTPGLLAAYQFGHAIDAGTLPNRTPEIAKLTAPDGKLDLAKVTALFRDYSFLSSAYLLEPCYERWDKGLEGYGLGRQVLPACLAGPLVKTAGILDIPPFMAYAAAYSLYNYRVEDPAVGTDKYSNLRTIRAFQHGLDPTSSEAGFILTHVDMVKHSSGLVGGSAQLLDAVRVEDKGNVLEAFALLLETMQVIEQSMETMWSNSKPKDYLGYRTFIFGITNQSMFPNGVIYEGENDGKPMFVRGESGANDSMIPLLDGLLQVPMPANPLTETLKDFRSYRPKPHREFLAGVRQEADALGVREYCCNDVDVAVCYLKLLDHVRSFRWRHWMFAREYIIKRSEHPTATGGSPIIRWLPNQLFAVMDLMSTVWEGIDEAEKQHVDKDVAEMMACALDQRQKLQKEVARWCQERAL</sequence>
<protein>
    <recommendedName>
        <fullName evidence="5">Indoleamine 2,3-dioxygenase</fullName>
        <ecNumber evidence="5">1.13.11.52</ecNumber>
    </recommendedName>
</protein>